<dbReference type="InterPro" id="IPR021762">
    <property type="entry name" value="DUF3325"/>
</dbReference>
<comment type="caution">
    <text evidence="2">The sequence shown here is derived from an EMBL/GenBank/DDBJ whole genome shotgun (WGS) entry which is preliminary data.</text>
</comment>
<reference evidence="2" key="1">
    <citation type="journal article" date="2021" name="Front. Microbiol.">
        <title>Comprehensive Comparative Genomics and Phenotyping of Methylobacterium Species.</title>
        <authorList>
            <person name="Alessa O."/>
            <person name="Ogura Y."/>
            <person name="Fujitani Y."/>
            <person name="Takami H."/>
            <person name="Hayashi T."/>
            <person name="Sahin N."/>
            <person name="Tani A."/>
        </authorList>
    </citation>
    <scope>NUCLEOTIDE SEQUENCE</scope>
    <source>
        <strain evidence="2">LMG 23639</strain>
    </source>
</reference>
<keyword evidence="1" id="KW-0472">Membrane</keyword>
<feature type="transmembrane region" description="Helical" evidence="1">
    <location>
        <begin position="93"/>
        <end position="113"/>
    </location>
</feature>
<feature type="transmembrane region" description="Helical" evidence="1">
    <location>
        <begin position="44"/>
        <end position="62"/>
    </location>
</feature>
<reference evidence="2" key="2">
    <citation type="submission" date="2021-08" db="EMBL/GenBank/DDBJ databases">
        <authorList>
            <person name="Tani A."/>
            <person name="Ola A."/>
            <person name="Ogura Y."/>
            <person name="Katsura K."/>
            <person name="Hayashi T."/>
        </authorList>
    </citation>
    <scope>NUCLEOTIDE SEQUENCE</scope>
    <source>
        <strain evidence="2">LMG 23639</strain>
    </source>
</reference>
<accession>A0ABQ4SU58</accession>
<dbReference type="RefSeq" id="WP_238274643.1">
    <property type="nucleotide sequence ID" value="NZ_BPQR01000021.1"/>
</dbReference>
<evidence type="ECO:0008006" key="4">
    <source>
        <dbReference type="Google" id="ProtNLM"/>
    </source>
</evidence>
<feature type="transmembrane region" description="Helical" evidence="1">
    <location>
        <begin position="69"/>
        <end position="87"/>
    </location>
</feature>
<evidence type="ECO:0000313" key="3">
    <source>
        <dbReference type="Proteomes" id="UP001055102"/>
    </source>
</evidence>
<name>A0ABQ4SU58_9HYPH</name>
<proteinExistence type="predicted"/>
<keyword evidence="1" id="KW-1133">Transmembrane helix</keyword>
<keyword evidence="3" id="KW-1185">Reference proteome</keyword>
<dbReference type="Pfam" id="PF11804">
    <property type="entry name" value="DUF3325"/>
    <property type="match status" value="1"/>
</dbReference>
<organism evidence="2 3">
    <name type="scientific">Methylobacterium jeotgali</name>
    <dbReference type="NCBI Taxonomy" id="381630"/>
    <lineage>
        <taxon>Bacteria</taxon>
        <taxon>Pseudomonadati</taxon>
        <taxon>Pseudomonadota</taxon>
        <taxon>Alphaproteobacteria</taxon>
        <taxon>Hyphomicrobiales</taxon>
        <taxon>Methylobacteriaceae</taxon>
        <taxon>Methylobacterium</taxon>
    </lineage>
</organism>
<evidence type="ECO:0000313" key="2">
    <source>
        <dbReference type="EMBL" id="GJE05983.1"/>
    </source>
</evidence>
<dbReference type="EMBL" id="BPQR01000021">
    <property type="protein sequence ID" value="GJE05983.1"/>
    <property type="molecule type" value="Genomic_DNA"/>
</dbReference>
<dbReference type="Proteomes" id="UP001055102">
    <property type="component" value="Unassembled WGS sequence"/>
</dbReference>
<evidence type="ECO:0000256" key="1">
    <source>
        <dbReference type="SAM" id="Phobius"/>
    </source>
</evidence>
<protein>
    <recommendedName>
        <fullName evidence="4">DUF3325 domain-containing protein</fullName>
    </recommendedName>
</protein>
<sequence length="115" mass="12066">MTPLVVALNLSLCFCGLALMALSLDRHHRDVFGARVPAGRALPLRLGGWIAILGSLAAAMLVEGANFGPIQWIGALTGAGLAVVLILSYRPAWLRFAVFASLPMAALSLLLSLQS</sequence>
<gene>
    <name evidence="2" type="ORF">AOPFMNJM_1289</name>
</gene>
<keyword evidence="1" id="KW-0812">Transmembrane</keyword>